<comment type="caution">
    <text evidence="1">The sequence shown here is derived from an EMBL/GenBank/DDBJ whole genome shotgun (WGS) entry which is preliminary data.</text>
</comment>
<dbReference type="EMBL" id="JANPWB010000006">
    <property type="protein sequence ID" value="KAJ1182529.1"/>
    <property type="molecule type" value="Genomic_DNA"/>
</dbReference>
<name>A0AAV7U346_PLEWA</name>
<dbReference type="Proteomes" id="UP001066276">
    <property type="component" value="Chromosome 3_2"/>
</dbReference>
<reference evidence="1" key="1">
    <citation type="journal article" date="2022" name="bioRxiv">
        <title>Sequencing and chromosome-scale assembly of the giantPleurodeles waltlgenome.</title>
        <authorList>
            <person name="Brown T."/>
            <person name="Elewa A."/>
            <person name="Iarovenko S."/>
            <person name="Subramanian E."/>
            <person name="Araus A.J."/>
            <person name="Petzold A."/>
            <person name="Susuki M."/>
            <person name="Suzuki K.-i.T."/>
            <person name="Hayashi T."/>
            <person name="Toyoda A."/>
            <person name="Oliveira C."/>
            <person name="Osipova E."/>
            <person name="Leigh N.D."/>
            <person name="Simon A."/>
            <person name="Yun M.H."/>
        </authorList>
    </citation>
    <scope>NUCLEOTIDE SEQUENCE</scope>
    <source>
        <strain evidence="1">20211129_DDA</strain>
        <tissue evidence="1">Liver</tissue>
    </source>
</reference>
<protein>
    <submittedName>
        <fullName evidence="1">Uncharacterized protein</fullName>
    </submittedName>
</protein>
<evidence type="ECO:0000313" key="1">
    <source>
        <dbReference type="EMBL" id="KAJ1182529.1"/>
    </source>
</evidence>
<accession>A0AAV7U346</accession>
<organism evidence="1 2">
    <name type="scientific">Pleurodeles waltl</name>
    <name type="common">Iberian ribbed newt</name>
    <dbReference type="NCBI Taxonomy" id="8319"/>
    <lineage>
        <taxon>Eukaryota</taxon>
        <taxon>Metazoa</taxon>
        <taxon>Chordata</taxon>
        <taxon>Craniata</taxon>
        <taxon>Vertebrata</taxon>
        <taxon>Euteleostomi</taxon>
        <taxon>Amphibia</taxon>
        <taxon>Batrachia</taxon>
        <taxon>Caudata</taxon>
        <taxon>Salamandroidea</taxon>
        <taxon>Salamandridae</taxon>
        <taxon>Pleurodelinae</taxon>
        <taxon>Pleurodeles</taxon>
    </lineage>
</organism>
<dbReference type="AlphaFoldDB" id="A0AAV7U346"/>
<keyword evidence="2" id="KW-1185">Reference proteome</keyword>
<proteinExistence type="predicted"/>
<sequence length="186" mass="19900">MLGWGRSACLVLVLKTQPPRDPSYTTCPHYPLLPAIAPLPVCNLDTSTPVAQWPPISTSTAGGCRLQADNGVSKGVTKPCLGSTARHCSNPLHTTSGCRADVCCSLVSRMPSSLTGLGCVIEPATQSPQLLPALMVPIPGQMNLPQSLDCVYPHPLVFYQEMLAKLCMWKTEEKEGKVIAVIFINS</sequence>
<evidence type="ECO:0000313" key="2">
    <source>
        <dbReference type="Proteomes" id="UP001066276"/>
    </source>
</evidence>
<gene>
    <name evidence="1" type="ORF">NDU88_007717</name>
</gene>